<dbReference type="SUPFAM" id="SSF51338">
    <property type="entry name" value="Composite domain of metallo-dependent hydrolases"/>
    <property type="match status" value="1"/>
</dbReference>
<dbReference type="Gene3D" id="2.30.40.10">
    <property type="entry name" value="Urease, subunit C, domain 1"/>
    <property type="match status" value="1"/>
</dbReference>
<dbReference type="Gene3D" id="3.20.20.140">
    <property type="entry name" value="Metal-dependent hydrolases"/>
    <property type="match status" value="1"/>
</dbReference>
<evidence type="ECO:0000313" key="2">
    <source>
        <dbReference type="Proteomes" id="UP000251721"/>
    </source>
</evidence>
<dbReference type="InterPro" id="IPR011059">
    <property type="entry name" value="Metal-dep_hydrolase_composite"/>
</dbReference>
<evidence type="ECO:0000313" key="1">
    <source>
        <dbReference type="EMBL" id="SQC48691.1"/>
    </source>
</evidence>
<dbReference type="SUPFAM" id="SSF51556">
    <property type="entry name" value="Metallo-dependent hydrolases"/>
    <property type="match status" value="1"/>
</dbReference>
<dbReference type="AlphaFoldDB" id="A0A2X3FKE4"/>
<dbReference type="GO" id="GO:0019213">
    <property type="term" value="F:deacetylase activity"/>
    <property type="evidence" value="ECO:0007669"/>
    <property type="project" value="InterPro"/>
</dbReference>
<gene>
    <name evidence="1" type="ORF">NCTC13465_04898</name>
</gene>
<dbReference type="InterPro" id="IPR020043">
    <property type="entry name" value="Deacetylase_Atu3266-like"/>
</dbReference>
<dbReference type="GO" id="GO:0016810">
    <property type="term" value="F:hydrolase activity, acting on carbon-nitrogen (but not peptide) bonds"/>
    <property type="evidence" value="ECO:0007669"/>
    <property type="project" value="InterPro"/>
</dbReference>
<keyword evidence="1" id="KW-0378">Hydrolase</keyword>
<sequence length="94" mass="10725">MFDLLLRRARLVDDTLTDIAIQDGKIAALGEISAPSRKTIEMNGKAYVSAGWIDSHVHCYPNSPIYHDEPDSVGIATGVTHRDRCRQHRRRRRR</sequence>
<accession>A0A2X3FKE4</accession>
<dbReference type="PANTHER" id="PTHR42717:SF1">
    <property type="entry name" value="IMIDAZOLONEPROPIONASE AND RELATED AMIDOHYDROLASES"/>
    <property type="match status" value="1"/>
</dbReference>
<protein>
    <submittedName>
        <fullName evidence="1">Metallo-dependent hydrolase, subgroup B</fullName>
    </submittedName>
</protein>
<name>A0A2X3FKE4_KLEPN</name>
<proteinExistence type="predicted"/>
<dbReference type="EMBL" id="UAWQ01000019">
    <property type="protein sequence ID" value="SQC48691.1"/>
    <property type="molecule type" value="Genomic_DNA"/>
</dbReference>
<dbReference type="Proteomes" id="UP000251721">
    <property type="component" value="Unassembled WGS sequence"/>
</dbReference>
<reference evidence="1 2" key="1">
    <citation type="submission" date="2018-06" db="EMBL/GenBank/DDBJ databases">
        <authorList>
            <consortium name="Pathogen Informatics"/>
            <person name="Doyle S."/>
        </authorList>
    </citation>
    <scope>NUCLEOTIDE SEQUENCE [LARGE SCALE GENOMIC DNA]</scope>
    <source>
        <strain evidence="1 2">NCTC13465</strain>
    </source>
</reference>
<organism evidence="1 2">
    <name type="scientific">Klebsiella pneumoniae</name>
    <dbReference type="NCBI Taxonomy" id="573"/>
    <lineage>
        <taxon>Bacteria</taxon>
        <taxon>Pseudomonadati</taxon>
        <taxon>Pseudomonadota</taxon>
        <taxon>Gammaproteobacteria</taxon>
        <taxon>Enterobacterales</taxon>
        <taxon>Enterobacteriaceae</taxon>
        <taxon>Klebsiella/Raoultella group</taxon>
        <taxon>Klebsiella</taxon>
        <taxon>Klebsiella pneumoniae complex</taxon>
    </lineage>
</organism>
<dbReference type="PANTHER" id="PTHR42717">
    <property type="entry name" value="DIHYDROOROTASE-RELATED"/>
    <property type="match status" value="1"/>
</dbReference>
<dbReference type="InterPro" id="IPR032466">
    <property type="entry name" value="Metal_Hydrolase"/>
</dbReference>